<dbReference type="PANTHER" id="PTHR43133">
    <property type="entry name" value="RNA POLYMERASE ECF-TYPE SIGMA FACTO"/>
    <property type="match status" value="1"/>
</dbReference>
<evidence type="ECO:0000313" key="6">
    <source>
        <dbReference type="Proteomes" id="UP001237105"/>
    </source>
</evidence>
<dbReference type="EMBL" id="JASCIS010000015">
    <property type="protein sequence ID" value="MDI3420272.1"/>
    <property type="molecule type" value="Genomic_DNA"/>
</dbReference>
<evidence type="ECO:0000313" key="5">
    <source>
        <dbReference type="EMBL" id="MDI3420272.1"/>
    </source>
</evidence>
<keyword evidence="1" id="KW-0805">Transcription regulation</keyword>
<dbReference type="PANTHER" id="PTHR43133:SF52">
    <property type="entry name" value="ECF RNA POLYMERASE SIGMA FACTOR SIGL"/>
    <property type="match status" value="1"/>
</dbReference>
<evidence type="ECO:0000256" key="2">
    <source>
        <dbReference type="ARBA" id="ARBA00023082"/>
    </source>
</evidence>
<dbReference type="InterPro" id="IPR036388">
    <property type="entry name" value="WH-like_DNA-bd_sf"/>
</dbReference>
<dbReference type="InterPro" id="IPR013324">
    <property type="entry name" value="RNA_pol_sigma_r3/r4-like"/>
</dbReference>
<comment type="caution">
    <text evidence="5">The sequence shown here is derived from an EMBL/GenBank/DDBJ whole genome shotgun (WGS) entry which is preliminary data.</text>
</comment>
<accession>A0ABT6SXC9</accession>
<evidence type="ECO:0000256" key="4">
    <source>
        <dbReference type="ARBA" id="ARBA00023163"/>
    </source>
</evidence>
<evidence type="ECO:0000256" key="3">
    <source>
        <dbReference type="ARBA" id="ARBA00023125"/>
    </source>
</evidence>
<organism evidence="5 6">
    <name type="scientific">Streptomyces luteolus</name>
    <dbReference type="NCBI Taxonomy" id="3043615"/>
    <lineage>
        <taxon>Bacteria</taxon>
        <taxon>Bacillati</taxon>
        <taxon>Actinomycetota</taxon>
        <taxon>Actinomycetes</taxon>
        <taxon>Kitasatosporales</taxon>
        <taxon>Streptomycetaceae</taxon>
        <taxon>Streptomyces</taxon>
    </lineage>
</organism>
<dbReference type="SUPFAM" id="SSF88659">
    <property type="entry name" value="Sigma3 and sigma4 domains of RNA polymerase sigma factors"/>
    <property type="match status" value="1"/>
</dbReference>
<dbReference type="Gene3D" id="1.10.10.10">
    <property type="entry name" value="Winged helix-like DNA-binding domain superfamily/Winged helix DNA-binding domain"/>
    <property type="match status" value="1"/>
</dbReference>
<keyword evidence="3" id="KW-0238">DNA-binding</keyword>
<dbReference type="RefSeq" id="WP_282536151.1">
    <property type="nucleotide sequence ID" value="NZ_JASCIS010000015.1"/>
</dbReference>
<proteinExistence type="predicted"/>
<sequence>MIHNCAEHLVTALRPLLVAEVAAEAPVVGVDPDDLEQAVWVRLLEHLDRIGPPADPERWLRESVHAEACREEWAGARERCYGGDPAPTAHTCPERALLRAERRRLLRDAVRRLPARCATLVDALLSPRDLTYREIAGELGISQGSVGPERARCLERLRMLLAVEDFGV</sequence>
<gene>
    <name evidence="5" type="ORF">QIT00_17195</name>
</gene>
<dbReference type="InterPro" id="IPR014284">
    <property type="entry name" value="RNA_pol_sigma-70_dom"/>
</dbReference>
<dbReference type="InterPro" id="IPR039425">
    <property type="entry name" value="RNA_pol_sigma-70-like"/>
</dbReference>
<protein>
    <submittedName>
        <fullName evidence="5">Sigma-70 family RNA polymerase sigma factor</fullName>
    </submittedName>
</protein>
<reference evidence="5 6" key="1">
    <citation type="submission" date="2023-05" db="EMBL/GenBank/DDBJ databases">
        <title>Draft genome sequence of Streptomyces sp. B-S-A12 isolated from a cave soil in Thailand.</title>
        <authorList>
            <person name="Chamroensaksri N."/>
            <person name="Muangham S."/>
        </authorList>
    </citation>
    <scope>NUCLEOTIDE SEQUENCE [LARGE SCALE GENOMIC DNA]</scope>
    <source>
        <strain evidence="5 6">B-S-A12</strain>
    </source>
</reference>
<dbReference type="Proteomes" id="UP001237105">
    <property type="component" value="Unassembled WGS sequence"/>
</dbReference>
<keyword evidence="6" id="KW-1185">Reference proteome</keyword>
<evidence type="ECO:0000256" key="1">
    <source>
        <dbReference type="ARBA" id="ARBA00023015"/>
    </source>
</evidence>
<keyword evidence="2" id="KW-0731">Sigma factor</keyword>
<name>A0ABT6SXC9_9ACTN</name>
<dbReference type="NCBIfam" id="TIGR02937">
    <property type="entry name" value="sigma70-ECF"/>
    <property type="match status" value="1"/>
</dbReference>
<keyword evidence="4" id="KW-0804">Transcription</keyword>